<keyword evidence="2" id="KW-1133">Transmembrane helix</keyword>
<gene>
    <name evidence="3" type="ORF">SNAT2548_LOCUS25395</name>
</gene>
<accession>A0A812S031</accession>
<feature type="compositionally biased region" description="Basic and acidic residues" evidence="1">
    <location>
        <begin position="152"/>
        <end position="171"/>
    </location>
</feature>
<keyword evidence="2" id="KW-0812">Transmembrane</keyword>
<evidence type="ECO:0000313" key="3">
    <source>
        <dbReference type="EMBL" id="CAE7458479.1"/>
    </source>
</evidence>
<dbReference type="AlphaFoldDB" id="A0A812S031"/>
<dbReference type="EMBL" id="CAJNDS010002391">
    <property type="protein sequence ID" value="CAE7458479.1"/>
    <property type="molecule type" value="Genomic_DNA"/>
</dbReference>
<protein>
    <submittedName>
        <fullName evidence="3">Uncharacterized protein</fullName>
    </submittedName>
</protein>
<feature type="transmembrane region" description="Helical" evidence="2">
    <location>
        <begin position="116"/>
        <end position="138"/>
    </location>
</feature>
<keyword evidence="2" id="KW-0472">Membrane</keyword>
<evidence type="ECO:0000256" key="1">
    <source>
        <dbReference type="SAM" id="MobiDB-lite"/>
    </source>
</evidence>
<feature type="transmembrane region" description="Helical" evidence="2">
    <location>
        <begin position="187"/>
        <end position="208"/>
    </location>
</feature>
<feature type="transmembrane region" description="Helical" evidence="2">
    <location>
        <begin position="223"/>
        <end position="241"/>
    </location>
</feature>
<evidence type="ECO:0000313" key="4">
    <source>
        <dbReference type="Proteomes" id="UP000604046"/>
    </source>
</evidence>
<proteinExistence type="predicted"/>
<keyword evidence="4" id="KW-1185">Reference proteome</keyword>
<dbReference type="Proteomes" id="UP000604046">
    <property type="component" value="Unassembled WGS sequence"/>
</dbReference>
<reference evidence="3" key="1">
    <citation type="submission" date="2021-02" db="EMBL/GenBank/DDBJ databases">
        <authorList>
            <person name="Dougan E. K."/>
            <person name="Rhodes N."/>
            <person name="Thang M."/>
            <person name="Chan C."/>
        </authorList>
    </citation>
    <scope>NUCLEOTIDE SEQUENCE</scope>
</reference>
<name>A0A812S031_9DINO</name>
<sequence>MCLPFLAEHLRGNQIFFLSGEAWVKLQASFRSFAMKIRIYICVSLLSSALCVREPLPTDLPAEPEALPTQLPDLIEDVATSSLSKLVKRPALNPTPQQIQEEEKHEPGASWQRLRYFVSFLLLMYMATVIVGSVIMAIGRLAHQQSEQPMESTKRPKESAETQKESAETKPKNQTADRALSIKQERLLTQLVCAMVIGVCFFVITFSLDAGIISKGYGLNWEVYLLLFGTQCVWFLVQALIKACIETGPLPMYTFLRCSVALVPFIRNDACDILKEMILGGLLIQSNNPVAKLFGILAWAHIIVLRAYLCVRGRDS</sequence>
<comment type="caution">
    <text evidence="3">The sequence shown here is derived from an EMBL/GenBank/DDBJ whole genome shotgun (WGS) entry which is preliminary data.</text>
</comment>
<feature type="region of interest" description="Disordered" evidence="1">
    <location>
        <begin position="146"/>
        <end position="176"/>
    </location>
</feature>
<organism evidence="3 4">
    <name type="scientific">Symbiodinium natans</name>
    <dbReference type="NCBI Taxonomy" id="878477"/>
    <lineage>
        <taxon>Eukaryota</taxon>
        <taxon>Sar</taxon>
        <taxon>Alveolata</taxon>
        <taxon>Dinophyceae</taxon>
        <taxon>Suessiales</taxon>
        <taxon>Symbiodiniaceae</taxon>
        <taxon>Symbiodinium</taxon>
    </lineage>
</organism>
<evidence type="ECO:0000256" key="2">
    <source>
        <dbReference type="SAM" id="Phobius"/>
    </source>
</evidence>